<gene>
    <name evidence="2" type="ORF">GOAMR_76_00100</name>
</gene>
<keyword evidence="1" id="KW-0472">Membrane</keyword>
<proteinExistence type="predicted"/>
<dbReference type="EMBL" id="BAED01000076">
    <property type="protein sequence ID" value="GAB07940.1"/>
    <property type="molecule type" value="Genomic_DNA"/>
</dbReference>
<name>G7GWG5_9ACTN</name>
<dbReference type="Proteomes" id="UP000006023">
    <property type="component" value="Unassembled WGS sequence"/>
</dbReference>
<evidence type="ECO:0000313" key="2">
    <source>
        <dbReference type="EMBL" id="GAB07940.1"/>
    </source>
</evidence>
<organism evidence="2 3">
    <name type="scientific">Gordonia amarae NBRC 15530</name>
    <dbReference type="NCBI Taxonomy" id="1075090"/>
    <lineage>
        <taxon>Bacteria</taxon>
        <taxon>Bacillati</taxon>
        <taxon>Actinomycetota</taxon>
        <taxon>Actinomycetes</taxon>
        <taxon>Mycobacteriales</taxon>
        <taxon>Gordoniaceae</taxon>
        <taxon>Gordonia</taxon>
    </lineage>
</organism>
<protein>
    <submittedName>
        <fullName evidence="2">Uncharacterized protein</fullName>
    </submittedName>
</protein>
<dbReference type="AlphaFoldDB" id="G7GWG5"/>
<dbReference type="STRING" id="1075090.GOAMR_76_00100"/>
<reference evidence="2 3" key="1">
    <citation type="submission" date="2011-11" db="EMBL/GenBank/DDBJ databases">
        <title>Whole genome shotgun sequence of Gordonia amarae NBRC 15530.</title>
        <authorList>
            <person name="Takarada H."/>
            <person name="Hosoyama A."/>
            <person name="Tsuchikane K."/>
            <person name="Katsumata H."/>
            <person name="Yamazaki S."/>
            <person name="Fujita N."/>
        </authorList>
    </citation>
    <scope>NUCLEOTIDE SEQUENCE [LARGE SCALE GENOMIC DNA]</scope>
    <source>
        <strain evidence="2 3">NBRC 15530</strain>
    </source>
</reference>
<evidence type="ECO:0000256" key="1">
    <source>
        <dbReference type="SAM" id="Phobius"/>
    </source>
</evidence>
<keyword evidence="1" id="KW-1133">Transmembrane helix</keyword>
<keyword evidence="3" id="KW-1185">Reference proteome</keyword>
<comment type="caution">
    <text evidence="2">The sequence shown here is derived from an EMBL/GenBank/DDBJ whole genome shotgun (WGS) entry which is preliminary data.</text>
</comment>
<feature type="transmembrane region" description="Helical" evidence="1">
    <location>
        <begin position="69"/>
        <end position="96"/>
    </location>
</feature>
<sequence>MAGTGGGPDARTLDSVVGATGAGRRCASPRVRREPLPVRCRGAVAVGGGGSWAGEGAGEGVGQYMSEELLSVGVALVTPEMLCVLHYSIVSVYVVALRGR</sequence>
<accession>G7GWG5</accession>
<keyword evidence="1" id="KW-0812">Transmembrane</keyword>
<evidence type="ECO:0000313" key="3">
    <source>
        <dbReference type="Proteomes" id="UP000006023"/>
    </source>
</evidence>